<evidence type="ECO:0000313" key="1">
    <source>
        <dbReference type="EMBL" id="AHB36839.1"/>
    </source>
</evidence>
<dbReference type="KEGG" id="sapi:SAPIS_v1c09940"/>
<evidence type="ECO:0008006" key="3">
    <source>
        <dbReference type="Google" id="ProtNLM"/>
    </source>
</evidence>
<dbReference type="Pfam" id="PF05215">
    <property type="entry name" value="Spiralin"/>
    <property type="match status" value="1"/>
</dbReference>
<dbReference type="GO" id="GO:0016020">
    <property type="term" value="C:membrane"/>
    <property type="evidence" value="ECO:0007669"/>
    <property type="project" value="InterPro"/>
</dbReference>
<dbReference type="RefSeq" id="WP_023790310.1">
    <property type="nucleotide sequence ID" value="NC_022998.1"/>
</dbReference>
<proteinExistence type="predicted"/>
<dbReference type="PATRIC" id="fig|1276258.3.peg.1017"/>
<sequence length="117" mass="12617">MKKIITILGSLTLCTSTINIVTSCSVNPESNSKKNLTSIKGADLTVSPTGNDERSVKESVLSLLEDLFKFSIIENVDVSFSNFKKATSDNDGLIVVTALETSEKLVGQVTLTIKYKS</sequence>
<reference evidence="1 2" key="1">
    <citation type="journal article" date="2014" name="Genome Announc.">
        <title>Complete Genome Sequence of Spiroplasma apis B31T (ATCC 33834), a Bacterium Associated with May Disease of Honeybees (Apis mellifera).</title>
        <authorList>
            <person name="Ku C."/>
            <person name="Lo W.S."/>
            <person name="Chen L.L."/>
            <person name="Kuo C.H."/>
        </authorList>
    </citation>
    <scope>NUCLEOTIDE SEQUENCE [LARGE SCALE GENOMIC DNA]</scope>
    <source>
        <strain evidence="1">B31</strain>
    </source>
</reference>
<name>V5RJU0_SPIAP</name>
<keyword evidence="2" id="KW-1185">Reference proteome</keyword>
<gene>
    <name evidence="1" type="ORF">SAPIS_v1c09940</name>
</gene>
<protein>
    <recommendedName>
        <fullName evidence="3">Lipoprotein</fullName>
    </recommendedName>
</protein>
<dbReference type="EMBL" id="CP006682">
    <property type="protein sequence ID" value="AHB36839.1"/>
    <property type="molecule type" value="Genomic_DNA"/>
</dbReference>
<dbReference type="OrthoDB" id="388967at2"/>
<dbReference type="Proteomes" id="UP000018550">
    <property type="component" value="Chromosome"/>
</dbReference>
<dbReference type="AlphaFoldDB" id="V5RJU0"/>
<dbReference type="InterPro" id="IPR007880">
    <property type="entry name" value="Spiralin"/>
</dbReference>
<accession>V5RJU0</accession>
<organism evidence="1 2">
    <name type="scientific">Spiroplasma apis B31</name>
    <dbReference type="NCBI Taxonomy" id="1276258"/>
    <lineage>
        <taxon>Bacteria</taxon>
        <taxon>Bacillati</taxon>
        <taxon>Mycoplasmatota</taxon>
        <taxon>Mollicutes</taxon>
        <taxon>Entomoplasmatales</taxon>
        <taxon>Spiroplasmataceae</taxon>
        <taxon>Spiroplasma</taxon>
    </lineage>
</organism>
<dbReference type="HOGENOM" id="CLU_2083373_0_0_14"/>
<dbReference type="PROSITE" id="PS51257">
    <property type="entry name" value="PROKAR_LIPOPROTEIN"/>
    <property type="match status" value="1"/>
</dbReference>
<evidence type="ECO:0000313" key="2">
    <source>
        <dbReference type="Proteomes" id="UP000018550"/>
    </source>
</evidence>
<dbReference type="STRING" id="1276258.SAPIS_v1c09940"/>